<organism evidence="1 2">
    <name type="scientific">Xylella taiwanensis</name>
    <dbReference type="NCBI Taxonomy" id="1444770"/>
    <lineage>
        <taxon>Bacteria</taxon>
        <taxon>Pseudomonadati</taxon>
        <taxon>Pseudomonadota</taxon>
        <taxon>Gammaproteobacteria</taxon>
        <taxon>Lysobacterales</taxon>
        <taxon>Lysobacteraceae</taxon>
        <taxon>Xylella</taxon>
    </lineage>
</organism>
<proteinExistence type="predicted"/>
<accession>Z9JIY7</accession>
<comment type="caution">
    <text evidence="1">The sequence shown here is derived from an EMBL/GenBank/DDBJ whole genome shotgun (WGS) entry which is preliminary data.</text>
</comment>
<evidence type="ECO:0000313" key="1">
    <source>
        <dbReference type="EMBL" id="EWS78124.1"/>
    </source>
</evidence>
<gene>
    <name evidence="1" type="ORF">AF72_07175</name>
</gene>
<name>Z9JIY7_9GAMM</name>
<dbReference type="PATRIC" id="fig|1444770.3.peg.1704"/>
<dbReference type="AlphaFoldDB" id="Z9JIY7"/>
<reference evidence="1 2" key="1">
    <citation type="journal article" date="2014" name="Genome Announc.">
        <title>Draft Genome Sequence of Xylella fastidiosa Pear Leaf Scorch Strain in Taiwan.</title>
        <authorList>
            <person name="Su C.C."/>
            <person name="Deng W.L."/>
            <person name="Jan F.J."/>
            <person name="Chang C.J."/>
            <person name="Huang H."/>
            <person name="Chen J."/>
        </authorList>
    </citation>
    <scope>NUCLEOTIDE SEQUENCE [LARGE SCALE GENOMIC DNA]</scope>
    <source>
        <strain evidence="1 2">PLS229</strain>
    </source>
</reference>
<dbReference type="Proteomes" id="UP000020406">
    <property type="component" value="Unassembled WGS sequence"/>
</dbReference>
<dbReference type="EMBL" id="JDSQ01000010">
    <property type="protein sequence ID" value="EWS78124.1"/>
    <property type="molecule type" value="Genomic_DNA"/>
</dbReference>
<sequence>MLRNAIDTTELIDDHDVNALPGQLCRLHASQRNKHAIIAH</sequence>
<protein>
    <submittedName>
        <fullName evidence="1">Uncharacterized protein</fullName>
    </submittedName>
</protein>
<evidence type="ECO:0000313" key="2">
    <source>
        <dbReference type="Proteomes" id="UP000020406"/>
    </source>
</evidence>